<evidence type="ECO:0000259" key="8">
    <source>
        <dbReference type="Pfam" id="PF07992"/>
    </source>
</evidence>
<evidence type="ECO:0000256" key="4">
    <source>
        <dbReference type="ARBA" id="ARBA00023027"/>
    </source>
</evidence>
<dbReference type="InterPro" id="IPR016156">
    <property type="entry name" value="FAD/NAD-linked_Rdtase_dimer_sf"/>
</dbReference>
<dbReference type="InterPro" id="IPR050151">
    <property type="entry name" value="Class-I_Pyr_Nuc-Dis_Oxidored"/>
</dbReference>
<dbReference type="InterPro" id="IPR023753">
    <property type="entry name" value="FAD/NAD-binding_dom"/>
</dbReference>
<dbReference type="Gene3D" id="3.30.390.30">
    <property type="match status" value="1"/>
</dbReference>
<feature type="binding site" evidence="5">
    <location>
        <position position="331"/>
    </location>
    <ligand>
        <name>FAD</name>
        <dbReference type="ChEBI" id="CHEBI:57692"/>
    </ligand>
</feature>
<name>M0QFK7_9ACTN</name>
<dbReference type="GO" id="GO:0006103">
    <property type="term" value="P:2-oxoglutarate metabolic process"/>
    <property type="evidence" value="ECO:0007669"/>
    <property type="project" value="TreeGrafter"/>
</dbReference>
<sequence length="490" mass="51356">MAPTSDTDSASDTYDVIVIGAGPVGENVADYAIRGSDRTAVLIEHELVGGECSYWACMPSKALLGPGAALAAARGLPGARERVGDEHPDRDAVFGWRDAMTHRRDDGSQVDWARGAGLDVVRGHGRISAERTVTVGDRTLHAREAVVIATGSTASIPPIPGLREAFPWTSRDATNIAEVPDRVVVLGGGVVACEAATWLADLGVREITMLVRGDRLLPKTEPFAGELIADGLRSAGVDIRFGTTIGSVDRPDAADTGYGRIHGGTATIGLVTADGEPAGELVVDEVLVAAGRAPASTDVGLDVVGLEARGPVEVDDSLTVPGHPWLYAVGDVNGRVALTHMGKYQARVAGDVIAARAEGKDLSGSRFRATSDHGAVPQVVFTRPELAAVGRTEEEARADGVDVEVVAADIAVAGSAVLREDYRGRAQLIIDRARDVIVGATFVGSGVEELVHSATVAVVGEVPLEKLWHAVPSYPTVSEIWLRLLEQRRV</sequence>
<evidence type="ECO:0000313" key="9">
    <source>
        <dbReference type="EMBL" id="GAC67096.1"/>
    </source>
</evidence>
<dbReference type="GO" id="GO:0004148">
    <property type="term" value="F:dihydrolipoyl dehydrogenase (NADH) activity"/>
    <property type="evidence" value="ECO:0007669"/>
    <property type="project" value="TreeGrafter"/>
</dbReference>
<protein>
    <submittedName>
        <fullName evidence="9">Putative oxidoreductase</fullName>
    </submittedName>
</protein>
<dbReference type="SUPFAM" id="SSF51905">
    <property type="entry name" value="FAD/NAD(P)-binding domain"/>
    <property type="match status" value="1"/>
</dbReference>
<dbReference type="InterPro" id="IPR004099">
    <property type="entry name" value="Pyr_nucl-diS_OxRdtase_dimer"/>
</dbReference>
<reference evidence="9 10" key="1">
    <citation type="submission" date="2013-01" db="EMBL/GenBank/DDBJ databases">
        <title>Whole genome shotgun sequence of Gordonia soli NBRC 108243.</title>
        <authorList>
            <person name="Isaki-Nakamura S."/>
            <person name="Hosoyama A."/>
            <person name="Tsuchikane K."/>
            <person name="Ando Y."/>
            <person name="Baba S."/>
            <person name="Ohji S."/>
            <person name="Hamada M."/>
            <person name="Tamura T."/>
            <person name="Yamazoe A."/>
            <person name="Yamazaki S."/>
            <person name="Fujita N."/>
        </authorList>
    </citation>
    <scope>NUCLEOTIDE SEQUENCE [LARGE SCALE GENOMIC DNA]</scope>
    <source>
        <strain evidence="9 10">NBRC 108243</strain>
    </source>
</reference>
<feature type="binding site" evidence="5">
    <location>
        <position position="61"/>
    </location>
    <ligand>
        <name>FAD</name>
        <dbReference type="ChEBI" id="CHEBI:57692"/>
    </ligand>
</feature>
<dbReference type="RefSeq" id="WP_007617915.1">
    <property type="nucleotide sequence ID" value="NZ_BANX01000005.1"/>
</dbReference>
<evidence type="ECO:0000256" key="5">
    <source>
        <dbReference type="PIRSR" id="PIRSR000350-3"/>
    </source>
</evidence>
<evidence type="ECO:0000256" key="6">
    <source>
        <dbReference type="PIRSR" id="PIRSR000350-4"/>
    </source>
</evidence>
<comment type="cofactor">
    <cofactor evidence="5">
        <name>FAD</name>
        <dbReference type="ChEBI" id="CHEBI:57692"/>
    </cofactor>
    <text evidence="5">Binds 1 FAD per subunit.</text>
</comment>
<dbReference type="Pfam" id="PF07992">
    <property type="entry name" value="Pyr_redox_2"/>
    <property type="match status" value="1"/>
</dbReference>
<feature type="binding site" evidence="5">
    <location>
        <begin position="187"/>
        <end position="194"/>
    </location>
    <ligand>
        <name>NAD(+)</name>
        <dbReference type="ChEBI" id="CHEBI:57540"/>
    </ligand>
</feature>
<keyword evidence="5" id="KW-0547">Nucleotide-binding</keyword>
<dbReference type="PIRSF" id="PIRSF000350">
    <property type="entry name" value="Mercury_reductase_MerA"/>
    <property type="match status" value="1"/>
</dbReference>
<evidence type="ECO:0000313" key="10">
    <source>
        <dbReference type="Proteomes" id="UP000011666"/>
    </source>
</evidence>
<keyword evidence="10" id="KW-1185">Reference proteome</keyword>
<dbReference type="InterPro" id="IPR036188">
    <property type="entry name" value="FAD/NAD-bd_sf"/>
</dbReference>
<keyword evidence="2" id="KW-0285">Flavoprotein</keyword>
<dbReference type="PRINTS" id="PR00411">
    <property type="entry name" value="PNDRDTASEI"/>
</dbReference>
<evidence type="ECO:0000256" key="1">
    <source>
        <dbReference type="ARBA" id="ARBA00007532"/>
    </source>
</evidence>
<dbReference type="EMBL" id="BANX01000005">
    <property type="protein sequence ID" value="GAC67096.1"/>
    <property type="molecule type" value="Genomic_DNA"/>
</dbReference>
<comment type="similarity">
    <text evidence="1">Belongs to the class-I pyridine nucleotide-disulfide oxidoreductase family.</text>
</comment>
<dbReference type="Pfam" id="PF02852">
    <property type="entry name" value="Pyr_redox_dim"/>
    <property type="match status" value="1"/>
</dbReference>
<feature type="domain" description="FAD/NAD(P)-binding" evidence="8">
    <location>
        <begin position="14"/>
        <end position="345"/>
    </location>
</feature>
<feature type="domain" description="Pyridine nucleotide-disulphide oxidoreductase dimerisation" evidence="7">
    <location>
        <begin position="376"/>
        <end position="481"/>
    </location>
</feature>
<evidence type="ECO:0000259" key="7">
    <source>
        <dbReference type="Pfam" id="PF02852"/>
    </source>
</evidence>
<feature type="binding site" evidence="5">
    <location>
        <position position="291"/>
    </location>
    <ligand>
        <name>NAD(+)</name>
        <dbReference type="ChEBI" id="CHEBI:57540"/>
    </ligand>
</feature>
<feature type="binding site" evidence="5">
    <location>
        <begin position="150"/>
        <end position="152"/>
    </location>
    <ligand>
        <name>FAD</name>
        <dbReference type="ChEBI" id="CHEBI:57692"/>
    </ligand>
</feature>
<keyword evidence="4 5" id="KW-0520">NAD</keyword>
<dbReference type="PRINTS" id="PR00368">
    <property type="entry name" value="FADPNR"/>
</dbReference>
<feature type="disulfide bond" description="Redox-active" evidence="6">
    <location>
        <begin position="52"/>
        <end position="57"/>
    </location>
</feature>
<comment type="caution">
    <text evidence="9">The sequence shown here is derived from an EMBL/GenBank/DDBJ whole genome shotgun (WGS) entry which is preliminary data.</text>
</comment>
<gene>
    <name evidence="9" type="ORF">GS4_05_03090</name>
</gene>
<dbReference type="InterPro" id="IPR001100">
    <property type="entry name" value="Pyr_nuc-diS_OxRdtase"/>
</dbReference>
<dbReference type="Proteomes" id="UP000011666">
    <property type="component" value="Unassembled WGS sequence"/>
</dbReference>
<accession>M0QFK7</accession>
<feature type="binding site" evidence="5">
    <location>
        <position position="125"/>
    </location>
    <ligand>
        <name>FAD</name>
        <dbReference type="ChEBI" id="CHEBI:57692"/>
    </ligand>
</feature>
<dbReference type="Gene3D" id="3.50.50.60">
    <property type="entry name" value="FAD/NAD(P)-binding domain"/>
    <property type="match status" value="2"/>
</dbReference>
<evidence type="ECO:0000256" key="2">
    <source>
        <dbReference type="ARBA" id="ARBA00022630"/>
    </source>
</evidence>
<organism evidence="9 10">
    <name type="scientific">Gordonia soli NBRC 108243</name>
    <dbReference type="NCBI Taxonomy" id="1223545"/>
    <lineage>
        <taxon>Bacteria</taxon>
        <taxon>Bacillati</taxon>
        <taxon>Actinomycetota</taxon>
        <taxon>Actinomycetes</taxon>
        <taxon>Mycobacteriales</taxon>
        <taxon>Gordoniaceae</taxon>
        <taxon>Gordonia</taxon>
    </lineage>
</organism>
<dbReference type="eggNOG" id="COG1249">
    <property type="taxonomic scope" value="Bacteria"/>
</dbReference>
<dbReference type="PANTHER" id="PTHR22912:SF151">
    <property type="entry name" value="DIHYDROLIPOYL DEHYDROGENASE, MITOCHONDRIAL"/>
    <property type="match status" value="1"/>
</dbReference>
<evidence type="ECO:0000256" key="3">
    <source>
        <dbReference type="ARBA" id="ARBA00022827"/>
    </source>
</evidence>
<proteinExistence type="inferred from homology"/>
<dbReference type="PANTHER" id="PTHR22912">
    <property type="entry name" value="DISULFIDE OXIDOREDUCTASE"/>
    <property type="match status" value="1"/>
</dbReference>
<dbReference type="SUPFAM" id="SSF55424">
    <property type="entry name" value="FAD/NAD-linked reductases, dimerisation (C-terminal) domain"/>
    <property type="match status" value="1"/>
</dbReference>
<keyword evidence="3 5" id="KW-0274">FAD</keyword>
<dbReference type="STRING" id="1223545.GS4_05_03090"/>
<dbReference type="AlphaFoldDB" id="M0QFK7"/>
<dbReference type="OrthoDB" id="9800167at2"/>
<dbReference type="GO" id="GO:0050660">
    <property type="term" value="F:flavin adenine dinucleotide binding"/>
    <property type="evidence" value="ECO:0007669"/>
    <property type="project" value="TreeGrafter"/>
</dbReference>